<reference evidence="4 5" key="1">
    <citation type="submission" date="2024-03" db="EMBL/GenBank/DDBJ databases">
        <title>Novel Streptomyces species of biotechnological and ecological value are a feature of Machair soil.</title>
        <authorList>
            <person name="Prole J.R."/>
            <person name="Goodfellow M."/>
            <person name="Allenby N."/>
            <person name="Ward A.C."/>
        </authorList>
    </citation>
    <scope>NUCLEOTIDE SEQUENCE [LARGE SCALE GENOMIC DNA]</scope>
    <source>
        <strain evidence="4 5">MS1.HAVA.3</strain>
    </source>
</reference>
<feature type="compositionally biased region" description="Polar residues" evidence="1">
    <location>
        <begin position="233"/>
        <end position="255"/>
    </location>
</feature>
<protein>
    <submittedName>
        <fullName evidence="4">DUF4097 family beta strand repeat-containing protein</fullName>
    </submittedName>
</protein>
<keyword evidence="2" id="KW-0732">Signal</keyword>
<proteinExistence type="predicted"/>
<evidence type="ECO:0000313" key="4">
    <source>
        <dbReference type="EMBL" id="MEJ8642500.1"/>
    </source>
</evidence>
<feature type="domain" description="DUF4097" evidence="3">
    <location>
        <begin position="117"/>
        <end position="252"/>
    </location>
</feature>
<dbReference type="Pfam" id="PF13349">
    <property type="entry name" value="DUF4097"/>
    <property type="match status" value="1"/>
</dbReference>
<organism evidence="4 5">
    <name type="scientific">Streptomyces caledonius</name>
    <dbReference type="NCBI Taxonomy" id="3134107"/>
    <lineage>
        <taxon>Bacteria</taxon>
        <taxon>Bacillati</taxon>
        <taxon>Actinomycetota</taxon>
        <taxon>Actinomycetes</taxon>
        <taxon>Kitasatosporales</taxon>
        <taxon>Streptomycetaceae</taxon>
        <taxon>Streptomyces</taxon>
    </lineage>
</organism>
<feature type="chain" id="PRO_5047377907" evidence="2">
    <location>
        <begin position="31"/>
        <end position="255"/>
    </location>
</feature>
<dbReference type="Proteomes" id="UP001382904">
    <property type="component" value="Unassembled WGS sequence"/>
</dbReference>
<feature type="signal peptide" evidence="2">
    <location>
        <begin position="1"/>
        <end position="30"/>
    </location>
</feature>
<name>A0ABU8U4A1_9ACTN</name>
<evidence type="ECO:0000313" key="5">
    <source>
        <dbReference type="Proteomes" id="UP001382904"/>
    </source>
</evidence>
<dbReference type="InterPro" id="IPR025164">
    <property type="entry name" value="Toastrack_DUF4097"/>
</dbReference>
<gene>
    <name evidence="4" type="ORF">WKI68_15935</name>
</gene>
<evidence type="ECO:0000256" key="1">
    <source>
        <dbReference type="SAM" id="MobiDB-lite"/>
    </source>
</evidence>
<sequence>MTTHASSPRLVRTAIAALGAGFLLAGCSFADGSVVDGPRKTTTADATVTEAVTAVEVTDARAGSIEVTPGSGPGVTVRRTVHYRGDTVPTPGQKVSEGVLTFSNGCSGSCSIDYRLEVPASATVKLESSSGRLTVTGVAAAELEADSGDVRAERIAGPLKIRTSSGEITATGLSGPSTDVHSDSGDTLLGFAKAPSSVLAETTSGDVTLSVPPAPYRLTVSTTSGDRDVTLSEDPSASSRLSAKTTSGDVRISAT</sequence>
<comment type="caution">
    <text evidence="4">The sequence shown here is derived from an EMBL/GenBank/DDBJ whole genome shotgun (WGS) entry which is preliminary data.</text>
</comment>
<feature type="region of interest" description="Disordered" evidence="1">
    <location>
        <begin position="214"/>
        <end position="255"/>
    </location>
</feature>
<evidence type="ECO:0000259" key="3">
    <source>
        <dbReference type="Pfam" id="PF13349"/>
    </source>
</evidence>
<dbReference type="EMBL" id="JBBKAM010000002">
    <property type="protein sequence ID" value="MEJ8642500.1"/>
    <property type="molecule type" value="Genomic_DNA"/>
</dbReference>
<evidence type="ECO:0000256" key="2">
    <source>
        <dbReference type="SAM" id="SignalP"/>
    </source>
</evidence>
<keyword evidence="5" id="KW-1185">Reference proteome</keyword>
<accession>A0ABU8U4A1</accession>
<dbReference type="Gene3D" id="2.160.20.120">
    <property type="match status" value="1"/>
</dbReference>